<organism evidence="1 2">
    <name type="scientific">Flavobacterium aurantiibacter</name>
    <dbReference type="NCBI Taxonomy" id="2023067"/>
    <lineage>
        <taxon>Bacteria</taxon>
        <taxon>Pseudomonadati</taxon>
        <taxon>Bacteroidota</taxon>
        <taxon>Flavobacteriia</taxon>
        <taxon>Flavobacteriales</taxon>
        <taxon>Flavobacteriaceae</taxon>
        <taxon>Flavobacterium</taxon>
    </lineage>
</organism>
<dbReference type="EMBL" id="NOXX01000181">
    <property type="protein sequence ID" value="OYQ45470.1"/>
    <property type="molecule type" value="Genomic_DNA"/>
</dbReference>
<name>A0A255ZXF3_9FLAO</name>
<reference evidence="1 2" key="1">
    <citation type="submission" date="2017-07" db="EMBL/GenBank/DDBJ databases">
        <title>Flavobacterium cyanobacteriorum sp. nov., isolated from cyanobacterial aggregates in a eutrophic lake.</title>
        <authorList>
            <person name="Cai H."/>
        </authorList>
    </citation>
    <scope>NUCLEOTIDE SEQUENCE [LARGE SCALE GENOMIC DNA]</scope>
    <source>
        <strain evidence="1 2">TH167</strain>
    </source>
</reference>
<proteinExistence type="predicted"/>
<dbReference type="AlphaFoldDB" id="A0A255ZXF3"/>
<evidence type="ECO:0000313" key="2">
    <source>
        <dbReference type="Proteomes" id="UP000216035"/>
    </source>
</evidence>
<evidence type="ECO:0000313" key="1">
    <source>
        <dbReference type="EMBL" id="OYQ45470.1"/>
    </source>
</evidence>
<protein>
    <submittedName>
        <fullName evidence="1">Uncharacterized protein</fullName>
    </submittedName>
</protein>
<accession>A0A255ZXF3</accession>
<sequence length="60" mass="7117">MELQRSTIILNRYSKDVLPKKNKKGSKSRWLQLAHQGQALRVLKKKSPPYREGTEKHRLF</sequence>
<comment type="caution">
    <text evidence="1">The sequence shown here is derived from an EMBL/GenBank/DDBJ whole genome shotgun (WGS) entry which is preliminary data.</text>
</comment>
<dbReference type="Proteomes" id="UP000216035">
    <property type="component" value="Unassembled WGS sequence"/>
</dbReference>
<keyword evidence="2" id="KW-1185">Reference proteome</keyword>
<gene>
    <name evidence="1" type="ORF">CHX27_06135</name>
</gene>